<keyword evidence="3" id="KW-0031">Aminopeptidase</keyword>
<proteinExistence type="predicted"/>
<name>A0A5Q0LY57_VARPD</name>
<evidence type="ECO:0000313" key="3">
    <source>
        <dbReference type="EMBL" id="QFZ82213.1"/>
    </source>
</evidence>
<dbReference type="InterPro" id="IPR014553">
    <property type="entry name" value="Aminopept"/>
</dbReference>
<gene>
    <name evidence="3" type="ORF">GFK26_05295</name>
</gene>
<feature type="region of interest" description="Disordered" evidence="1">
    <location>
        <begin position="360"/>
        <end position="379"/>
    </location>
</feature>
<reference evidence="3 4" key="1">
    <citation type="submission" date="2019-10" db="EMBL/GenBank/DDBJ databases">
        <title>Complete genome sequence of Variovorax paradoxus 5C-2.</title>
        <authorList>
            <person name="Gogoleva N.E."/>
            <person name="Balkin A.S."/>
        </authorList>
    </citation>
    <scope>NUCLEOTIDE SEQUENCE [LARGE SCALE GENOMIC DNA]</scope>
    <source>
        <strain evidence="3 4">5C-2</strain>
    </source>
</reference>
<keyword evidence="3" id="KW-0645">Protease</keyword>
<dbReference type="RefSeq" id="WP_153281081.1">
    <property type="nucleotide sequence ID" value="NZ_CP045644.1"/>
</dbReference>
<accession>A0A5Q0LY57</accession>
<evidence type="ECO:0000256" key="1">
    <source>
        <dbReference type="SAM" id="MobiDB-lite"/>
    </source>
</evidence>
<dbReference type="Proteomes" id="UP000326780">
    <property type="component" value="Chromosome"/>
</dbReference>
<sequence length="379" mass="41783">MRRLRAPALALAGAMFLSGCADLGYYWQSANGHLDILRAAKPVPEWLADPAVGAPLKAKLELAQRIRRFASSELGLPDNASYTSYADLHRPAAVWNVVAAPPYSLTLKSWCFPVAGCVGYRGYYDEAAAKTEAEAQKTNGLEVAVYPVPAYSTLGWMNWAGGDPLLSTFIGYPEGELARLVFHELAHQVLYVSGDTVFNESYATAVERIGGAMWLQREAGEAARAEYAQFNAQRQDFRALALNTRRALTQVYESPEAKAKDWTKVEAQKQAAMADFRERYAALKTGWTGPRQNAYDGWVARANNAAFGAQGAYDDLVPSFEALFEREGRDWPRFYTAVRRIAALPTTEERRTALQAATGILHTHARQGRTHDDNGDHGA</sequence>
<evidence type="ECO:0000256" key="2">
    <source>
        <dbReference type="SAM" id="SignalP"/>
    </source>
</evidence>
<organism evidence="3 4">
    <name type="scientific">Variovorax paradoxus</name>
    <dbReference type="NCBI Taxonomy" id="34073"/>
    <lineage>
        <taxon>Bacteria</taxon>
        <taxon>Pseudomonadati</taxon>
        <taxon>Pseudomonadota</taxon>
        <taxon>Betaproteobacteria</taxon>
        <taxon>Burkholderiales</taxon>
        <taxon>Comamonadaceae</taxon>
        <taxon>Variovorax</taxon>
    </lineage>
</organism>
<dbReference type="PIRSF" id="PIRSF029285">
    <property type="entry name" value="Aminopept"/>
    <property type="match status" value="1"/>
</dbReference>
<feature type="signal peptide" evidence="2">
    <location>
        <begin position="1"/>
        <end position="21"/>
    </location>
</feature>
<dbReference type="EMBL" id="CP045644">
    <property type="protein sequence ID" value="QFZ82213.1"/>
    <property type="molecule type" value="Genomic_DNA"/>
</dbReference>
<feature type="chain" id="PRO_5024982132" evidence="2">
    <location>
        <begin position="22"/>
        <end position="379"/>
    </location>
</feature>
<dbReference type="PROSITE" id="PS51257">
    <property type="entry name" value="PROKAR_LIPOPROTEIN"/>
    <property type="match status" value="1"/>
</dbReference>
<evidence type="ECO:0000313" key="4">
    <source>
        <dbReference type="Proteomes" id="UP000326780"/>
    </source>
</evidence>
<feature type="compositionally biased region" description="Basic and acidic residues" evidence="1">
    <location>
        <begin position="369"/>
        <end position="379"/>
    </location>
</feature>
<dbReference type="GO" id="GO:0004177">
    <property type="term" value="F:aminopeptidase activity"/>
    <property type="evidence" value="ECO:0007669"/>
    <property type="project" value="UniProtKB-KW"/>
</dbReference>
<dbReference type="AlphaFoldDB" id="A0A5Q0LY57"/>
<keyword evidence="3" id="KW-0378">Hydrolase</keyword>
<protein>
    <submittedName>
        <fullName evidence="3">Aminopeptidase</fullName>
    </submittedName>
</protein>
<keyword evidence="2" id="KW-0732">Signal</keyword>
<dbReference type="Pfam" id="PF10023">
    <property type="entry name" value="Aminopep"/>
    <property type="match status" value="1"/>
</dbReference>